<evidence type="ECO:0000313" key="1">
    <source>
        <dbReference type="EMBL" id="CAE0787887.1"/>
    </source>
</evidence>
<evidence type="ECO:0008006" key="2">
    <source>
        <dbReference type="Google" id="ProtNLM"/>
    </source>
</evidence>
<gene>
    <name evidence="1" type="ORF">PCAR00345_LOCUS40595</name>
</gene>
<reference evidence="1" key="1">
    <citation type="submission" date="2021-01" db="EMBL/GenBank/DDBJ databases">
        <authorList>
            <person name="Corre E."/>
            <person name="Pelletier E."/>
            <person name="Niang G."/>
            <person name="Scheremetjew M."/>
            <person name="Finn R."/>
            <person name="Kale V."/>
            <person name="Holt S."/>
            <person name="Cochrane G."/>
            <person name="Meng A."/>
            <person name="Brown T."/>
            <person name="Cohen L."/>
        </authorList>
    </citation>
    <scope>NUCLEOTIDE SEQUENCE</scope>
    <source>
        <strain evidence="1">CCMP645</strain>
    </source>
</reference>
<dbReference type="SUPFAM" id="SSF52540">
    <property type="entry name" value="P-loop containing nucleoside triphosphate hydrolases"/>
    <property type="match status" value="1"/>
</dbReference>
<sequence length="258" mass="30162">MSESLRLHYLYLDAFDKCWATCRSKSPPKSVPECSSKEYRMEHCYSEAQSAMVSADFNLPAFAATVLPKLRVVVMLREPSTRLWAAFWSYGQFPARYGASLAGFSYYFGNQSKAFLDCAERYGTRSCALRFEAHGPEQAGVYYHCDQLIKGMYALFLREWAMYFDKLIVIRTDDYFRMPFRHVRRVWRWLGLPHARPLEMQQAENVPVHDELKDVNRKHGEPPEDLLRPIRRFYAPFNRALARLQRDSGLVTGDWAEE</sequence>
<dbReference type="GO" id="GO:0050659">
    <property type="term" value="F:N-acetylgalactosamine 4-sulfate 6-O-sulfotransferase activity"/>
    <property type="evidence" value="ECO:0007669"/>
    <property type="project" value="TreeGrafter"/>
</dbReference>
<proteinExistence type="predicted"/>
<organism evidence="1">
    <name type="scientific">Chrysotila carterae</name>
    <name type="common">Marine alga</name>
    <name type="synonym">Syracosphaera carterae</name>
    <dbReference type="NCBI Taxonomy" id="13221"/>
    <lineage>
        <taxon>Eukaryota</taxon>
        <taxon>Haptista</taxon>
        <taxon>Haptophyta</taxon>
        <taxon>Prymnesiophyceae</taxon>
        <taxon>Isochrysidales</taxon>
        <taxon>Isochrysidaceae</taxon>
        <taxon>Chrysotila</taxon>
    </lineage>
</organism>
<dbReference type="AlphaFoldDB" id="A0A7S4C656"/>
<dbReference type="Gene3D" id="3.40.50.300">
    <property type="entry name" value="P-loop containing nucleotide triphosphate hydrolases"/>
    <property type="match status" value="1"/>
</dbReference>
<dbReference type="InterPro" id="IPR052654">
    <property type="entry name" value="CS_Sulfotransferase"/>
</dbReference>
<dbReference type="PANTHER" id="PTHR15723:SF0">
    <property type="entry name" value="CARBOHYDRATE SULFOTRANSFERASE 15"/>
    <property type="match status" value="1"/>
</dbReference>
<accession>A0A7S4C656</accession>
<dbReference type="InterPro" id="IPR027417">
    <property type="entry name" value="P-loop_NTPase"/>
</dbReference>
<dbReference type="GO" id="GO:0019319">
    <property type="term" value="P:hexose biosynthetic process"/>
    <property type="evidence" value="ECO:0007669"/>
    <property type="project" value="TreeGrafter"/>
</dbReference>
<dbReference type="PANTHER" id="PTHR15723">
    <property type="entry name" value="CARBOHYDRATE SULFOTRANSFERASE 15"/>
    <property type="match status" value="1"/>
</dbReference>
<dbReference type="EMBL" id="HBIZ01066176">
    <property type="protein sequence ID" value="CAE0787887.1"/>
    <property type="molecule type" value="Transcribed_RNA"/>
</dbReference>
<name>A0A7S4C656_CHRCT</name>
<protein>
    <recommendedName>
        <fullName evidence="2">Sulfotransferase domain-containing protein</fullName>
    </recommendedName>
</protein>